<dbReference type="EMBL" id="CP066075">
    <property type="protein sequence ID" value="QQC63868.1"/>
    <property type="molecule type" value="Genomic_DNA"/>
</dbReference>
<proteinExistence type="predicted"/>
<dbReference type="AlphaFoldDB" id="A0A7T4N248"/>
<gene>
    <name evidence="1" type="ORF">I6I06_16515</name>
</gene>
<dbReference type="KEGG" id="pgis:I6I06_16515"/>
<evidence type="ECO:0000313" key="1">
    <source>
        <dbReference type="EMBL" id="QQC63868.1"/>
    </source>
</evidence>
<dbReference type="RefSeq" id="WP_042321843.1">
    <property type="nucleotide sequence ID" value="NZ_CP066075.1"/>
</dbReference>
<sequence length="105" mass="11368">MNPKVAKEVNGQYLMSSGAVLLFAIESSEGADRPECGKARAREIASKLFGLARTYGDFHQEDVLRSLFARDGWSDRVVDTAQSALRGVPTAELVRALSNVGKLAQ</sequence>
<keyword evidence="2" id="KW-1185">Reference proteome</keyword>
<protein>
    <submittedName>
        <fullName evidence="1">Uncharacterized protein</fullName>
    </submittedName>
</protein>
<reference evidence="1 2" key="1">
    <citation type="submission" date="2020-12" db="EMBL/GenBank/DDBJ databases">
        <title>FDA dAtabase for Regulatory Grade micrObial Sequences (FDA-ARGOS): Supporting development and validation of Infectious Disease Dx tests.</title>
        <authorList>
            <person name="Nelson B."/>
            <person name="Plummer A."/>
            <person name="Tallon L."/>
            <person name="Sadzewicz L."/>
            <person name="Zhao X."/>
            <person name="Boylan J."/>
            <person name="Ott S."/>
            <person name="Bowen H."/>
            <person name="Vavikolanu K."/>
            <person name="Mehta A."/>
            <person name="Aluvathingal J."/>
            <person name="Nadendla S."/>
            <person name="Myers T."/>
            <person name="Yan Y."/>
            <person name="Sichtig H."/>
        </authorList>
    </citation>
    <scope>NUCLEOTIDE SEQUENCE [LARGE SCALE GENOMIC DNA]</scope>
    <source>
        <strain evidence="1 2">FDAARGOS_1049</strain>
    </source>
</reference>
<dbReference type="Proteomes" id="UP000595610">
    <property type="component" value="Chromosome 1"/>
</dbReference>
<evidence type="ECO:0000313" key="2">
    <source>
        <dbReference type="Proteomes" id="UP000595610"/>
    </source>
</evidence>
<organism evidence="1 2">
    <name type="scientific">Paraburkholderia ginsengisoli</name>
    <dbReference type="NCBI Taxonomy" id="311231"/>
    <lineage>
        <taxon>Bacteria</taxon>
        <taxon>Pseudomonadati</taxon>
        <taxon>Pseudomonadota</taxon>
        <taxon>Betaproteobacteria</taxon>
        <taxon>Burkholderiales</taxon>
        <taxon>Burkholderiaceae</taxon>
        <taxon>Paraburkholderia</taxon>
    </lineage>
</organism>
<accession>A0A7T4N248</accession>
<name>A0A7T4N248_9BURK</name>